<dbReference type="Proteomes" id="UP000672027">
    <property type="component" value="Chromosome"/>
</dbReference>
<dbReference type="Gene3D" id="3.90.1570.50">
    <property type="match status" value="1"/>
</dbReference>
<dbReference type="SUPFAM" id="SSF52540">
    <property type="entry name" value="P-loop containing nucleoside triphosphate hydrolases"/>
    <property type="match status" value="2"/>
</dbReference>
<dbReference type="EMBL" id="CP072800">
    <property type="protein sequence ID" value="QTR50828.1"/>
    <property type="molecule type" value="Genomic_DNA"/>
</dbReference>
<dbReference type="Pfam" id="PF04313">
    <property type="entry name" value="HSDR_N"/>
    <property type="match status" value="1"/>
</dbReference>
<proteinExistence type="predicted"/>
<protein>
    <submittedName>
        <fullName evidence="2">Type I restriction endonuclease subunit R</fullName>
    </submittedName>
</protein>
<gene>
    <name evidence="2" type="ORF">J8380_04480</name>
</gene>
<dbReference type="InterPro" id="IPR040980">
    <property type="entry name" value="SWI2_SNF2"/>
</dbReference>
<evidence type="ECO:0000313" key="3">
    <source>
        <dbReference type="Proteomes" id="UP000672027"/>
    </source>
</evidence>
<dbReference type="GO" id="GO:0004519">
    <property type="term" value="F:endonuclease activity"/>
    <property type="evidence" value="ECO:0007669"/>
    <property type="project" value="UniProtKB-KW"/>
</dbReference>
<keyword evidence="2" id="KW-0255">Endonuclease</keyword>
<dbReference type="PANTHER" id="PTHR42927:SF1">
    <property type="entry name" value="HELICASE SUPERFAMILY 1 AND 2 DOMAIN-CONTAINING PROTEIN"/>
    <property type="match status" value="1"/>
</dbReference>
<dbReference type="InterPro" id="IPR027417">
    <property type="entry name" value="P-loop_NTPase"/>
</dbReference>
<keyword evidence="2" id="KW-0378">Hydrolase</keyword>
<dbReference type="Pfam" id="PF22679">
    <property type="entry name" value="T1R_D3-like"/>
    <property type="match status" value="1"/>
</dbReference>
<sequence length="1039" mass="119499">MPAGKTHTEDRFEAAIEADLLELGGYVPDDNPYDKAYAFKPDSVLRFIEATQPKQWQAFQRIHSDNSRKHLLESLHKELANKGMLHVLRHGYKCLGKPFRVAYFAPNNQLNPDTWKLYAENHLSVTRQLYFSEQDSKSLDMVLFLNGLPIATLELKNEMSGSETVENAKKQYKEDRNPKELLFTFKRRALVHFAVDTTQVYMTTELKGKQTHFLPFNRGYKHGAGNPPVENAYATAYLWREVLARDSLLSILGKFMHLQVEEKKLYSPTGITRIQKEMLIFPRYHQLDVVRKLVAHTRAVGAGRNYLIQHSAGSGKSNSIAWLAHHLASLHNAADEKIFDTTIVVTDRRVLDQQLQKTIYQFEHKEGVIKRIDENTRQLVDALTSHTPIIICTLQKFPFVVETIDKLNKENAEQVDGDKGAYQPLQWSTKGKRFAVIVDEAHSSQTGENAMDLKGILNQEGIQEAAKQYLEAHYDEYGDVEGDIDPLESAVRTMMKRGKQENISFFGFTATPKYKTKYIFDEPGVSGKAPFHEYTMKQAIEEKFILDVLANYTTYDTFYQLKLKSEDDPEVVRTPTTKALMRFASLHPTVIQQKTEIIIEHFRQHVRAKIAGRAKAMVVTESRLHAVRYKRAFDAYIQKKGYTDVRTLVAFSGTVNDKDIPGSSFTEVQMNKGINEQELPEQFDSNEYQVLLVAEKYQTGFDQPYLHTMYVDKCLSGIQAVQTLSRLNRTCAGKTDTFVLDFRNKTDDIYKAFKPFYEVTQAEDLLDAHKLYNLQHQVMEYCLFTVDDTLSFYRCFDPLKDKINPKDHAKMNSLLDKAVVRFCALEEAQQNQFKSQLVNFRNTYAFLSQVIPFQDQELEMLYVYARFLLTKLPRRPFVDTERVDDLVDLEFYRAEKQEAQRIQLNDGKEADPLKAPTDVGTGGGKDERVALSRLIDLLNERFGGDFTQADELFFNQIQQQAVEDTTLQQAAKVNSFEDFKSLLKEALNGLIVERMDDNEALFARMMADDEFNSTAFDWMAERIYRQLDKPDSGDDDQTD</sequence>
<feature type="domain" description="Helicase ATP-binding" evidence="1">
    <location>
        <begin position="297"/>
        <end position="530"/>
    </location>
</feature>
<dbReference type="PROSITE" id="PS51192">
    <property type="entry name" value="HELICASE_ATP_BIND_1"/>
    <property type="match status" value="1"/>
</dbReference>
<dbReference type="Pfam" id="PF18766">
    <property type="entry name" value="SWI2_SNF2"/>
    <property type="match status" value="1"/>
</dbReference>
<dbReference type="InterPro" id="IPR007409">
    <property type="entry name" value="Restrct_endonuc_type1_HsdR_N"/>
</dbReference>
<dbReference type="InterPro" id="IPR014001">
    <property type="entry name" value="Helicase_ATP-bd"/>
</dbReference>
<dbReference type="Gene3D" id="3.40.50.300">
    <property type="entry name" value="P-loop containing nucleotide triphosphate hydrolases"/>
    <property type="match status" value="2"/>
</dbReference>
<keyword evidence="2" id="KW-0540">Nuclease</keyword>
<reference evidence="2 3" key="1">
    <citation type="submission" date="2021-04" db="EMBL/GenBank/DDBJ databases">
        <title>Genomics, taxonomy and metabolism of representatives of sulfur bacteria of the genus Thiothrix: Thiothrix fructosivorans QT, Thiothrix unzii A1T and three new species, Thiothrix subterranea sp. nov., Thiothrix litoralis sp. nov. and 'Candidatus Thiothrix anitrata' sp. nov.</title>
        <authorList>
            <person name="Ravin N.V."/>
            <person name="Smolyakov D."/>
            <person name="Rudenko T.S."/>
            <person name="Mardanov A.V."/>
            <person name="Beletsky A.V."/>
            <person name="Markov N.D."/>
            <person name="Fomenkov A.I."/>
            <person name="Roberts R.J."/>
            <person name="Karnachuk O.V."/>
            <person name="Novikov A."/>
            <person name="Grabovich M.Y."/>
        </authorList>
    </citation>
    <scope>NUCLEOTIDE SEQUENCE [LARGE SCALE GENOMIC DNA]</scope>
    <source>
        <strain evidence="2 3">A52</strain>
    </source>
</reference>
<dbReference type="InterPro" id="IPR055180">
    <property type="entry name" value="HsdR_RecA-like_helicase_dom_2"/>
</dbReference>
<dbReference type="RefSeq" id="WP_210228702.1">
    <property type="nucleotide sequence ID" value="NZ_CP072800.1"/>
</dbReference>
<evidence type="ECO:0000313" key="2">
    <source>
        <dbReference type="EMBL" id="QTR50828.1"/>
    </source>
</evidence>
<accession>A0ABX7X784</accession>
<dbReference type="SMART" id="SM00487">
    <property type="entry name" value="DEXDc"/>
    <property type="match status" value="1"/>
</dbReference>
<dbReference type="PANTHER" id="PTHR42927">
    <property type="entry name" value="HELICASE SUPERFAMILY 1 AND 2 DOMAIN-CONTAINING PROTEIN"/>
    <property type="match status" value="1"/>
</dbReference>
<name>A0ABX7X784_9GAMM</name>
<keyword evidence="3" id="KW-1185">Reference proteome</keyword>
<organism evidence="2 3">
    <name type="scientific">Candidatus Thiothrix anitrata</name>
    <dbReference type="NCBI Taxonomy" id="2823902"/>
    <lineage>
        <taxon>Bacteria</taxon>
        <taxon>Pseudomonadati</taxon>
        <taxon>Pseudomonadota</taxon>
        <taxon>Gammaproteobacteria</taxon>
        <taxon>Thiotrichales</taxon>
        <taxon>Thiotrichaceae</taxon>
        <taxon>Thiothrix</taxon>
    </lineage>
</organism>
<evidence type="ECO:0000259" key="1">
    <source>
        <dbReference type="PROSITE" id="PS51192"/>
    </source>
</evidence>